<dbReference type="EC" id="3.2.1.166" evidence="10"/>
<evidence type="ECO:0000256" key="3">
    <source>
        <dbReference type="ARBA" id="ARBA00022525"/>
    </source>
</evidence>
<dbReference type="FunCoup" id="A0A6J2P9K3">
    <property type="interactions" value="115"/>
</dbReference>
<evidence type="ECO:0000256" key="1">
    <source>
        <dbReference type="ARBA" id="ARBA00004613"/>
    </source>
</evidence>
<dbReference type="GO" id="GO:0007160">
    <property type="term" value="P:cell-matrix adhesion"/>
    <property type="evidence" value="ECO:0007669"/>
    <property type="project" value="TreeGrafter"/>
</dbReference>
<organism evidence="13 14">
    <name type="scientific">Cottoperca gobio</name>
    <name type="common">Frogmouth</name>
    <name type="synonym">Aphritis gobio</name>
    <dbReference type="NCBI Taxonomy" id="56716"/>
    <lineage>
        <taxon>Eukaryota</taxon>
        <taxon>Metazoa</taxon>
        <taxon>Chordata</taxon>
        <taxon>Craniata</taxon>
        <taxon>Vertebrata</taxon>
        <taxon>Euteleostomi</taxon>
        <taxon>Actinopterygii</taxon>
        <taxon>Neopterygii</taxon>
        <taxon>Teleostei</taxon>
        <taxon>Neoteleostei</taxon>
        <taxon>Acanthomorphata</taxon>
        <taxon>Eupercaria</taxon>
        <taxon>Perciformes</taxon>
        <taxon>Notothenioidei</taxon>
        <taxon>Bovichtidae</taxon>
        <taxon>Cottoperca</taxon>
    </lineage>
</organism>
<name>A0A6J2P9K3_COTGO</name>
<dbReference type="AlphaFoldDB" id="A0A6J2P9K3"/>
<evidence type="ECO:0000256" key="11">
    <source>
        <dbReference type="ARBA" id="ARBA00040414"/>
    </source>
</evidence>
<dbReference type="PANTHER" id="PTHR46145">
    <property type="entry name" value="HEPARANASE"/>
    <property type="match status" value="1"/>
</dbReference>
<comment type="similarity">
    <text evidence="2">Belongs to the glycosyl hydrolase 79 family.</text>
</comment>
<dbReference type="SUPFAM" id="SSF51445">
    <property type="entry name" value="(Trans)glycosidases"/>
    <property type="match status" value="1"/>
</dbReference>
<keyword evidence="6" id="KW-0130">Cell adhesion</keyword>
<dbReference type="GeneID" id="115005073"/>
<dbReference type="OrthoDB" id="726732at2759"/>
<reference evidence="14" key="1">
    <citation type="submission" date="2025-08" db="UniProtKB">
        <authorList>
            <consortium name="RefSeq"/>
        </authorList>
    </citation>
    <scope>IDENTIFICATION</scope>
</reference>
<dbReference type="PANTHER" id="PTHR46145:SF3">
    <property type="entry name" value="HEPARANASE"/>
    <property type="match status" value="1"/>
</dbReference>
<dbReference type="GO" id="GO:0016798">
    <property type="term" value="F:hydrolase activity, acting on glycosyl bonds"/>
    <property type="evidence" value="ECO:0007669"/>
    <property type="project" value="InterPro"/>
</dbReference>
<evidence type="ECO:0000256" key="2">
    <source>
        <dbReference type="ARBA" id="ARBA00009800"/>
    </source>
</evidence>
<dbReference type="Gene3D" id="3.20.20.80">
    <property type="entry name" value="Glycosidases"/>
    <property type="match status" value="1"/>
</dbReference>
<dbReference type="GO" id="GO:0016020">
    <property type="term" value="C:membrane"/>
    <property type="evidence" value="ECO:0007669"/>
    <property type="project" value="InterPro"/>
</dbReference>
<feature type="chain" id="PRO_5026831411" description="Heparanase" evidence="12">
    <location>
        <begin position="20"/>
        <end position="426"/>
    </location>
</feature>
<dbReference type="Proteomes" id="UP000504630">
    <property type="component" value="Unplaced"/>
</dbReference>
<evidence type="ECO:0000256" key="10">
    <source>
        <dbReference type="ARBA" id="ARBA00039100"/>
    </source>
</evidence>
<evidence type="ECO:0000256" key="7">
    <source>
        <dbReference type="ARBA" id="ARBA00023157"/>
    </source>
</evidence>
<keyword evidence="3" id="KW-0964">Secreted</keyword>
<protein>
    <recommendedName>
        <fullName evidence="11">Heparanase</fullName>
        <ecNumber evidence="10">3.2.1.166</ecNumber>
    </recommendedName>
</protein>
<feature type="signal peptide" evidence="12">
    <location>
        <begin position="1"/>
        <end position="19"/>
    </location>
</feature>
<evidence type="ECO:0000313" key="13">
    <source>
        <dbReference type="Proteomes" id="UP000504630"/>
    </source>
</evidence>
<keyword evidence="8" id="KW-0325">Glycoprotein</keyword>
<comment type="catalytic activity">
    <reaction evidence="9">
        <text>endohydrolysis of (1-&gt;4)-beta-D-glycosidic bonds of heparan sulfate chains in heparan sulfate proteoglycan.</text>
        <dbReference type="EC" id="3.2.1.166"/>
    </reaction>
</comment>
<dbReference type="Pfam" id="PF03662">
    <property type="entry name" value="Glyco_hydro_79n"/>
    <property type="match status" value="1"/>
</dbReference>
<evidence type="ECO:0000256" key="6">
    <source>
        <dbReference type="ARBA" id="ARBA00022889"/>
    </source>
</evidence>
<comment type="subcellular location">
    <subcellularLocation>
        <location evidence="1">Secreted</location>
    </subcellularLocation>
</comment>
<dbReference type="InParanoid" id="A0A6J2P9K3"/>
<dbReference type="InterPro" id="IPR005199">
    <property type="entry name" value="Glyco_hydro_79"/>
</dbReference>
<evidence type="ECO:0000256" key="5">
    <source>
        <dbReference type="ARBA" id="ARBA00022801"/>
    </source>
</evidence>
<dbReference type="GO" id="GO:0060055">
    <property type="term" value="P:angiogenesis involved in wound healing"/>
    <property type="evidence" value="ECO:0007669"/>
    <property type="project" value="TreeGrafter"/>
</dbReference>
<evidence type="ECO:0000256" key="8">
    <source>
        <dbReference type="ARBA" id="ARBA00023180"/>
    </source>
</evidence>
<evidence type="ECO:0000256" key="9">
    <source>
        <dbReference type="ARBA" id="ARBA00036917"/>
    </source>
</evidence>
<accession>A0A6J2P9K3</accession>
<dbReference type="FunFam" id="3.20.20.80:FF:000024">
    <property type="entry name" value="Heparanase 2"/>
    <property type="match status" value="1"/>
</dbReference>
<keyword evidence="4 12" id="KW-0732">Signal</keyword>
<gene>
    <name evidence="14" type="primary">hpse</name>
</gene>
<dbReference type="RefSeq" id="XP_029282733.1">
    <property type="nucleotide sequence ID" value="XM_029426873.1"/>
</dbReference>
<dbReference type="GO" id="GO:0005615">
    <property type="term" value="C:extracellular space"/>
    <property type="evidence" value="ECO:0007669"/>
    <property type="project" value="TreeGrafter"/>
</dbReference>
<dbReference type="KEGG" id="cgob:115005073"/>
<keyword evidence="13" id="KW-1185">Reference proteome</keyword>
<keyword evidence="7" id="KW-1015">Disulfide bond</keyword>
<evidence type="ECO:0000256" key="4">
    <source>
        <dbReference type="ARBA" id="ARBA00022729"/>
    </source>
</evidence>
<evidence type="ECO:0000256" key="12">
    <source>
        <dbReference type="SAM" id="SignalP"/>
    </source>
</evidence>
<proteinExistence type="inferred from homology"/>
<dbReference type="GO" id="GO:0031012">
    <property type="term" value="C:extracellular matrix"/>
    <property type="evidence" value="ECO:0007669"/>
    <property type="project" value="TreeGrafter"/>
</dbReference>
<feature type="non-terminal residue" evidence="14">
    <location>
        <position position="426"/>
    </location>
</feature>
<evidence type="ECO:0000313" key="14">
    <source>
        <dbReference type="RefSeq" id="XP_029282733.1"/>
    </source>
</evidence>
<dbReference type="InterPro" id="IPR017853">
    <property type="entry name" value="GH"/>
</dbReference>
<sequence>MKSVGLLLALLWYQTAGSGDPNQNQSCSHALELQLDHSAVIRCVERRFLSVTVDASLASEEKFMSLLSSPKIRTLAKALTPAFLRFGGTRQDFMVFTPQRLHQDSATTADPSCDLRLPSWLEDRLKKSWTQQQLVLMREDLQRKFSRVKFTEYTVDLLHSFTNCSGMDLIFGLNALLRTADNTWNSSNARSLLQYCESRRYRMSWELGNEPNSYEKKAGVRVDGHQLGQDFTRLREMMSQSKLYHDAGLYGPDIGQPRDHRADLLQGFLQSGAEAVDACTWHHYYVNGRDASVEDFLDPEVLDSLILKSTEVLKEVQLVSPQKPVWLGETSSAYGGGAAGLSDTFVAGFMWLDKLGLAARLGLDVVMRQVFIGSGSYHLVDENLDPLPVRGLHYTLYTLHTAHYTLHSTHCTLHTTHYTTLHYYTP</sequence>
<keyword evidence="5" id="KW-0378">Hydrolase</keyword>
<dbReference type="CTD" id="10855"/>